<feature type="region of interest" description="Disordered" evidence="1">
    <location>
        <begin position="115"/>
        <end position="156"/>
    </location>
</feature>
<dbReference type="PATRIC" id="fig|993516.3.peg.5868"/>
<organism evidence="2 3">
    <name type="scientific">Rhodopirellula baltica SWK14</name>
    <dbReference type="NCBI Taxonomy" id="993516"/>
    <lineage>
        <taxon>Bacteria</taxon>
        <taxon>Pseudomonadati</taxon>
        <taxon>Planctomycetota</taxon>
        <taxon>Planctomycetia</taxon>
        <taxon>Pirellulales</taxon>
        <taxon>Pirellulaceae</taxon>
        <taxon>Rhodopirellula</taxon>
    </lineage>
</organism>
<evidence type="ECO:0000313" key="3">
    <source>
        <dbReference type="Proteomes" id="UP000010959"/>
    </source>
</evidence>
<dbReference type="EMBL" id="AMWG01000152">
    <property type="protein sequence ID" value="ELP30537.1"/>
    <property type="molecule type" value="Genomic_DNA"/>
</dbReference>
<dbReference type="AlphaFoldDB" id="L7CA65"/>
<feature type="compositionally biased region" description="Polar residues" evidence="1">
    <location>
        <begin position="144"/>
        <end position="156"/>
    </location>
</feature>
<reference evidence="2 3" key="1">
    <citation type="journal article" date="2013" name="Mar. Genomics">
        <title>Expression of sulfatases in Rhodopirellula baltica and the diversity of sulfatases in the genus Rhodopirellula.</title>
        <authorList>
            <person name="Wegner C.E."/>
            <person name="Richter-Heitmann T."/>
            <person name="Klindworth A."/>
            <person name="Klockow C."/>
            <person name="Richter M."/>
            <person name="Achstetter T."/>
            <person name="Glockner F.O."/>
            <person name="Harder J."/>
        </authorList>
    </citation>
    <scope>NUCLEOTIDE SEQUENCE [LARGE SCALE GENOMIC DNA]</scope>
    <source>
        <strain evidence="2 3">SWK14</strain>
    </source>
</reference>
<gene>
    <name evidence="2" type="ORF">RBSWK_05489</name>
</gene>
<proteinExistence type="predicted"/>
<protein>
    <submittedName>
        <fullName evidence="2">Uncharacterized protein</fullName>
    </submittedName>
</protein>
<dbReference type="Proteomes" id="UP000010959">
    <property type="component" value="Unassembled WGS sequence"/>
</dbReference>
<comment type="caution">
    <text evidence="2">The sequence shown here is derived from an EMBL/GenBank/DDBJ whole genome shotgun (WGS) entry which is preliminary data.</text>
</comment>
<sequence length="156" mass="17166">MSHTVVISEHHESKHSAKVGWVGRAPARLIGWHSGRPRARAFFQAYIEMNPKPAPKFRGSGQVERFATDDIDRNAPEQRVRKLRLSSKQRICQVPNCESGRFSGFDSMVSSVDMNAAHSQAKSGSVRRDVNWIQTEASPGEIASSASHQSGSGNIP</sequence>
<evidence type="ECO:0000313" key="2">
    <source>
        <dbReference type="EMBL" id="ELP30537.1"/>
    </source>
</evidence>
<name>L7CA65_RHOBT</name>
<evidence type="ECO:0000256" key="1">
    <source>
        <dbReference type="SAM" id="MobiDB-lite"/>
    </source>
</evidence>
<accession>L7CA65</accession>